<evidence type="ECO:0000256" key="1">
    <source>
        <dbReference type="SAM" id="SignalP"/>
    </source>
</evidence>
<dbReference type="EMBL" id="QWGR01000006">
    <property type="protein sequence ID" value="RIJ48027.1"/>
    <property type="molecule type" value="Genomic_DNA"/>
</dbReference>
<name>A0A399T176_9BACT</name>
<dbReference type="InterPro" id="IPR019619">
    <property type="entry name" value="DUF2490"/>
</dbReference>
<dbReference type="Pfam" id="PF10677">
    <property type="entry name" value="DUF2490"/>
    <property type="match status" value="1"/>
</dbReference>
<dbReference type="Proteomes" id="UP000265926">
    <property type="component" value="Unassembled WGS sequence"/>
</dbReference>
<sequence length="225" mass="26696">MELKSERMRIKRNVFIFLVLTILSCNASAQDDDFGLWLEAFANKKYSSSEFSLYSEFYTYNNNRSIDRISIGLEGDRDVFSFMKAGVGYLLMNKNKTEDYELRHRFYANVKFKWEVFNLRFSLRERYQLTRYPGHNLESPEYLNYWRNKMKISYEIPSCKVKPVIGVETFILTNKQVSDRLDEIRYSLSALYPLTDSTDIELYGLVAQMHDLNQYIIGVSYQIKL</sequence>
<comment type="caution">
    <text evidence="2">The sequence shown here is derived from an EMBL/GenBank/DDBJ whole genome shotgun (WGS) entry which is preliminary data.</text>
</comment>
<keyword evidence="1" id="KW-0732">Signal</keyword>
<evidence type="ECO:0000313" key="3">
    <source>
        <dbReference type="Proteomes" id="UP000265926"/>
    </source>
</evidence>
<dbReference type="AlphaFoldDB" id="A0A399T176"/>
<reference evidence="2" key="1">
    <citation type="submission" date="2018-08" db="EMBL/GenBank/DDBJ databases">
        <title>Pallidiluteibacterium maritimus gen. nov., sp. nov., isolated from coastal sediment.</title>
        <authorList>
            <person name="Zhou L.Y."/>
        </authorList>
    </citation>
    <scope>NUCLEOTIDE SEQUENCE [LARGE SCALE GENOMIC DNA]</scope>
    <source>
        <strain evidence="2">XSD2</strain>
    </source>
</reference>
<gene>
    <name evidence="2" type="ORF">D1614_13000</name>
</gene>
<accession>A0A399T176</accession>
<dbReference type="PROSITE" id="PS51257">
    <property type="entry name" value="PROKAR_LIPOPROTEIN"/>
    <property type="match status" value="1"/>
</dbReference>
<proteinExistence type="predicted"/>
<keyword evidence="3" id="KW-1185">Reference proteome</keyword>
<organism evidence="2 3">
    <name type="scientific">Maribellus luteus</name>
    <dbReference type="NCBI Taxonomy" id="2305463"/>
    <lineage>
        <taxon>Bacteria</taxon>
        <taxon>Pseudomonadati</taxon>
        <taxon>Bacteroidota</taxon>
        <taxon>Bacteroidia</taxon>
        <taxon>Marinilabiliales</taxon>
        <taxon>Prolixibacteraceae</taxon>
        <taxon>Maribellus</taxon>
    </lineage>
</organism>
<feature type="chain" id="PRO_5017300425" evidence="1">
    <location>
        <begin position="30"/>
        <end position="225"/>
    </location>
</feature>
<feature type="signal peptide" evidence="1">
    <location>
        <begin position="1"/>
        <end position="29"/>
    </location>
</feature>
<protein>
    <submittedName>
        <fullName evidence="2">DUF2490 domain-containing protein</fullName>
    </submittedName>
</protein>
<evidence type="ECO:0000313" key="2">
    <source>
        <dbReference type="EMBL" id="RIJ48027.1"/>
    </source>
</evidence>